<keyword evidence="1" id="KW-0472">Membrane</keyword>
<accession>A0ABV2AWL6</accession>
<comment type="caution">
    <text evidence="2">The sequence shown here is derived from an EMBL/GenBank/DDBJ whole genome shotgun (WGS) entry which is preliminary data.</text>
</comment>
<evidence type="ECO:0000313" key="3">
    <source>
        <dbReference type="Proteomes" id="UP001460888"/>
    </source>
</evidence>
<organism evidence="2 3">
    <name type="scientific">Salinisphaera dokdonensis CL-ES53</name>
    <dbReference type="NCBI Taxonomy" id="1304272"/>
    <lineage>
        <taxon>Bacteria</taxon>
        <taxon>Pseudomonadati</taxon>
        <taxon>Pseudomonadota</taxon>
        <taxon>Gammaproteobacteria</taxon>
        <taxon>Salinisphaerales</taxon>
        <taxon>Salinisphaeraceae</taxon>
        <taxon>Salinisphaera</taxon>
    </lineage>
</organism>
<sequence length="208" mass="22816">MRDAEIAAHLAECPGCARLAREQSGFEHQLAAAMRVPVPENLHDRVRFAASMRRRRPARWFAAAAAIGVVAVSLTLGGWEYRTSTQLARGMQTTPAAAQSVTDPRLARLEGRLEAFLEAENMGTIVSARERPMLGRRAAEFEIVHGDERASVFMVPDTWLATTHDVEANGMPGMLIPFDGGVIGVFCPDREMLRRFAANVRASMSLRG</sequence>
<dbReference type="EMBL" id="APND01000001">
    <property type="protein sequence ID" value="MES1928046.1"/>
    <property type="molecule type" value="Genomic_DNA"/>
</dbReference>
<evidence type="ECO:0000256" key="1">
    <source>
        <dbReference type="SAM" id="Phobius"/>
    </source>
</evidence>
<keyword evidence="1" id="KW-1133">Transmembrane helix</keyword>
<evidence type="ECO:0008006" key="4">
    <source>
        <dbReference type="Google" id="ProtNLM"/>
    </source>
</evidence>
<keyword evidence="3" id="KW-1185">Reference proteome</keyword>
<dbReference type="Pfam" id="PF11859">
    <property type="entry name" value="DUF3379"/>
    <property type="match status" value="1"/>
</dbReference>
<dbReference type="InterPro" id="IPR021806">
    <property type="entry name" value="DUF3379"/>
</dbReference>
<keyword evidence="1" id="KW-0812">Transmembrane</keyword>
<gene>
    <name evidence="2" type="ORF">SADO_02285</name>
</gene>
<feature type="transmembrane region" description="Helical" evidence="1">
    <location>
        <begin position="60"/>
        <end position="79"/>
    </location>
</feature>
<reference evidence="2 3" key="1">
    <citation type="submission" date="2013-03" db="EMBL/GenBank/DDBJ databases">
        <title>Salinisphaera dokdonensis CL-ES53 Genome Sequencing.</title>
        <authorList>
            <person name="Li C."/>
            <person name="Lai Q."/>
            <person name="Shao Z."/>
        </authorList>
    </citation>
    <scope>NUCLEOTIDE SEQUENCE [LARGE SCALE GENOMIC DNA]</scope>
    <source>
        <strain evidence="2 3">CL-ES53</strain>
    </source>
</reference>
<name>A0ABV2AWL6_9GAMM</name>
<dbReference type="Proteomes" id="UP001460888">
    <property type="component" value="Unassembled WGS sequence"/>
</dbReference>
<protein>
    <recommendedName>
        <fullName evidence="4">Zinc-finger domain-containing protein</fullName>
    </recommendedName>
</protein>
<proteinExistence type="predicted"/>
<evidence type="ECO:0000313" key="2">
    <source>
        <dbReference type="EMBL" id="MES1928046.1"/>
    </source>
</evidence>